<keyword evidence="4" id="KW-1185">Reference proteome</keyword>
<dbReference type="NCBIfam" id="NF033538">
    <property type="entry name" value="transpos_IS91"/>
    <property type="match status" value="1"/>
</dbReference>
<organism evidence="3 4">
    <name type="scientific">Coraliomargarita algicola</name>
    <dbReference type="NCBI Taxonomy" id="3092156"/>
    <lineage>
        <taxon>Bacteria</taxon>
        <taxon>Pseudomonadati</taxon>
        <taxon>Verrucomicrobiota</taxon>
        <taxon>Opitutia</taxon>
        <taxon>Puniceicoccales</taxon>
        <taxon>Coraliomargaritaceae</taxon>
        <taxon>Coraliomargarita</taxon>
    </lineage>
</organism>
<dbReference type="Proteomes" id="UP001324993">
    <property type="component" value="Chromosome"/>
</dbReference>
<protein>
    <submittedName>
        <fullName evidence="3">IS91 family transposase</fullName>
    </submittedName>
</protein>
<dbReference type="PANTHER" id="PTHR37023:SF1">
    <property type="entry name" value="ISSOD25 TRANSPOSASE TNPA_ISSOD25"/>
    <property type="match status" value="1"/>
</dbReference>
<gene>
    <name evidence="3" type="ORF">SH580_14045</name>
</gene>
<feature type="domain" description="Transposase zinc-binding" evidence="2">
    <location>
        <begin position="5"/>
        <end position="93"/>
    </location>
</feature>
<name>A0ABZ0RHY5_9BACT</name>
<proteinExistence type="predicted"/>
<dbReference type="InterPro" id="IPR054832">
    <property type="entry name" value="transpos_IS91"/>
</dbReference>
<dbReference type="EMBL" id="CP138858">
    <property type="protein sequence ID" value="WPJ94552.1"/>
    <property type="molecule type" value="Genomic_DNA"/>
</dbReference>
<evidence type="ECO:0000313" key="3">
    <source>
        <dbReference type="EMBL" id="WPJ94552.1"/>
    </source>
</evidence>
<dbReference type="PANTHER" id="PTHR37023">
    <property type="entry name" value="TRANSPOSASE"/>
    <property type="match status" value="1"/>
</dbReference>
<dbReference type="Pfam" id="PF04986">
    <property type="entry name" value="Y2_Tnp"/>
    <property type="match status" value="1"/>
</dbReference>
<dbReference type="InterPro" id="IPR007069">
    <property type="entry name" value="Transposase_32"/>
</dbReference>
<dbReference type="InterPro" id="IPR026889">
    <property type="entry name" value="Zn_Tnp"/>
</dbReference>
<dbReference type="RefSeq" id="WP_319831476.1">
    <property type="nucleotide sequence ID" value="NZ_CP138858.1"/>
</dbReference>
<evidence type="ECO:0000259" key="1">
    <source>
        <dbReference type="Pfam" id="PF04986"/>
    </source>
</evidence>
<sequence length="387" mass="45097">MRQIFYRFIGKVAAKRKLSKQQWKAVNAILHCRTPALGGEVKQCEHCGKTETKYRSCRNRHCPVCQAEQAHKWLEKEKNKLLPVSYLHVAFTFASELNEVFAYNKKRLYGLLFTISAETMQTFFRDPKYIGAQGGFLSVLHTWGQCLPFHPHIHMIVPNGAVDPDGNWVLPRKHVHAKKFLFPVKALSQVFRGKLLQALERLYQKGTLTFPSQQANDAFPDTLRRAARKRWQVYAKRPFAGPEQVLNYLARYTHRVAISEQRILSIQKDTVTFSYKDYRDQAKKKTMTLDGDEFIRRFLQHVLPAHFRKIRTYGWQQGAQLKKQLPKIREWFARQAQFAHCLSSLLQRLEAPAKDYVPHCRHCKTGELYVIETILPQRGSPTKLNYG</sequence>
<reference evidence="3 4" key="1">
    <citation type="submission" date="2023-11" db="EMBL/GenBank/DDBJ databases">
        <title>Coraliomargarita sp. nov., isolated from marine algae.</title>
        <authorList>
            <person name="Lee J.K."/>
            <person name="Baek J.H."/>
            <person name="Kim J.M."/>
            <person name="Choi D.G."/>
            <person name="Jeon C.O."/>
        </authorList>
    </citation>
    <scope>NUCLEOTIDE SEQUENCE [LARGE SCALE GENOMIC DNA]</scope>
    <source>
        <strain evidence="3 4">J2-16</strain>
    </source>
</reference>
<evidence type="ECO:0000259" key="2">
    <source>
        <dbReference type="Pfam" id="PF14319"/>
    </source>
</evidence>
<feature type="domain" description="Transposase IS801/IS1294" evidence="1">
    <location>
        <begin position="135"/>
        <end position="317"/>
    </location>
</feature>
<accession>A0ABZ0RHY5</accession>
<evidence type="ECO:0000313" key="4">
    <source>
        <dbReference type="Proteomes" id="UP001324993"/>
    </source>
</evidence>
<dbReference type="Pfam" id="PF14319">
    <property type="entry name" value="Zn_Tnp_IS91"/>
    <property type="match status" value="1"/>
</dbReference>